<protein>
    <recommendedName>
        <fullName evidence="3">SGNH/GDSL hydrolase family protein</fullName>
    </recommendedName>
</protein>
<reference evidence="2" key="1">
    <citation type="submission" date="2020-01" db="EMBL/GenBank/DDBJ databases">
        <authorList>
            <person name="Fang Y."/>
            <person name="Sun R."/>
            <person name="Nie L."/>
            <person name="He J."/>
            <person name="Hao L."/>
            <person name="Wang L."/>
            <person name="Su S."/>
            <person name="Lv E."/>
            <person name="Zhang Z."/>
            <person name="Xie R."/>
            <person name="Liu H."/>
        </authorList>
    </citation>
    <scope>NUCLEOTIDE SEQUENCE [LARGE SCALE GENOMIC DNA]</scope>
    <source>
        <strain evidence="2">XCT-53</strain>
    </source>
</reference>
<accession>A0A7X5J983</accession>
<keyword evidence="2" id="KW-1185">Reference proteome</keyword>
<evidence type="ECO:0000313" key="2">
    <source>
        <dbReference type="Proteomes" id="UP000586722"/>
    </source>
</evidence>
<dbReference type="RefSeq" id="WP_161708322.1">
    <property type="nucleotide sequence ID" value="NZ_JAABLQ010000001.1"/>
</dbReference>
<name>A0A7X5J983_9HYPH</name>
<evidence type="ECO:0008006" key="3">
    <source>
        <dbReference type="Google" id="ProtNLM"/>
    </source>
</evidence>
<dbReference type="Proteomes" id="UP000586722">
    <property type="component" value="Unassembled WGS sequence"/>
</dbReference>
<gene>
    <name evidence="1" type="ORF">GWI72_08185</name>
</gene>
<proteinExistence type="predicted"/>
<evidence type="ECO:0000313" key="1">
    <source>
        <dbReference type="EMBL" id="NBN78241.1"/>
    </source>
</evidence>
<sequence>MAKKISYPDYLALLSDPATTDDEILAVSVVRKGRGGFDFHLRPDPKKVAMTPDLEQLENALQIGNTVSRWRRQVTFRNRLNSGEKLPVLVEEGDSWHQFPLLVKDVIDQLGKDHLIYSVGAAGDTAQNMIYGPKGQGGNEYLDALAGQRKQVRGFLFSAAGNDIIGEDPETGVAVLHDLLKPFNGNPADVVGHINMAVLAQKIAYLDDAYRHVIGTIRQDKDFARLPIFIHGYDYAFPYPDGPDDPRKPKHAKKNEWLGEPLDARKIKDRDLRRNIIRFLVDALYDMLGNVAGDPKQTRVWLVDCRGAMPEVTDWIDEIHGTSEGFAKVAARFRKVLKKAGVS</sequence>
<dbReference type="EMBL" id="JAABLQ010000001">
    <property type="protein sequence ID" value="NBN78241.1"/>
    <property type="molecule type" value="Genomic_DNA"/>
</dbReference>
<organism evidence="1 2">
    <name type="scientific">Pannonibacter tanglangensis</name>
    <dbReference type="NCBI Taxonomy" id="2750084"/>
    <lineage>
        <taxon>Bacteria</taxon>
        <taxon>Pseudomonadati</taxon>
        <taxon>Pseudomonadota</taxon>
        <taxon>Alphaproteobacteria</taxon>
        <taxon>Hyphomicrobiales</taxon>
        <taxon>Stappiaceae</taxon>
        <taxon>Pannonibacter</taxon>
    </lineage>
</organism>
<comment type="caution">
    <text evidence="1">The sequence shown here is derived from an EMBL/GenBank/DDBJ whole genome shotgun (WGS) entry which is preliminary data.</text>
</comment>
<dbReference type="AlphaFoldDB" id="A0A7X5J983"/>